<keyword evidence="2" id="KW-0689">Ribosomal protein</keyword>
<feature type="compositionally biased region" description="Basic residues" evidence="1">
    <location>
        <begin position="130"/>
        <end position="141"/>
    </location>
</feature>
<gene>
    <name evidence="2" type="ORF">NE579_02345</name>
</gene>
<proteinExistence type="predicted"/>
<dbReference type="EMBL" id="JANFYS010000002">
    <property type="protein sequence ID" value="MCQ4769305.1"/>
    <property type="molecule type" value="Genomic_DNA"/>
</dbReference>
<dbReference type="Gene3D" id="3.30.1330.30">
    <property type="match status" value="1"/>
</dbReference>
<evidence type="ECO:0000256" key="1">
    <source>
        <dbReference type="SAM" id="MobiDB-lite"/>
    </source>
</evidence>
<evidence type="ECO:0000313" key="3">
    <source>
        <dbReference type="Proteomes" id="UP001204562"/>
    </source>
</evidence>
<keyword evidence="2" id="KW-0687">Ribonucleoprotein</keyword>
<accession>A0AAW5JKP0</accession>
<dbReference type="AlphaFoldDB" id="A0AAW5JKP0"/>
<dbReference type="RefSeq" id="WP_256303111.1">
    <property type="nucleotide sequence ID" value="NZ_JANFYS010000002.1"/>
</dbReference>
<dbReference type="Proteomes" id="UP001204562">
    <property type="component" value="Unassembled WGS sequence"/>
</dbReference>
<organism evidence="2 3">
    <name type="scientific">Intestinimonas massiliensis</name>
    <name type="common">ex Afouda et al. 2020</name>
    <dbReference type="NCBI Taxonomy" id="1673721"/>
    <lineage>
        <taxon>Bacteria</taxon>
        <taxon>Bacillati</taxon>
        <taxon>Bacillota</taxon>
        <taxon>Clostridia</taxon>
        <taxon>Eubacteriales</taxon>
        <taxon>Intestinimonas</taxon>
    </lineage>
</organism>
<name>A0AAW5JKP0_9FIRM</name>
<dbReference type="InterPro" id="IPR029064">
    <property type="entry name" value="Ribosomal_eL30-like_sf"/>
</dbReference>
<feature type="region of interest" description="Disordered" evidence="1">
    <location>
        <begin position="123"/>
        <end position="185"/>
    </location>
</feature>
<dbReference type="SUPFAM" id="SSF55315">
    <property type="entry name" value="L30e-like"/>
    <property type="match status" value="1"/>
</dbReference>
<evidence type="ECO:0000313" key="2">
    <source>
        <dbReference type="EMBL" id="MCQ4769305.1"/>
    </source>
</evidence>
<dbReference type="GO" id="GO:0005840">
    <property type="term" value="C:ribosome"/>
    <property type="evidence" value="ECO:0007669"/>
    <property type="project" value="UniProtKB-KW"/>
</dbReference>
<reference evidence="2" key="1">
    <citation type="submission" date="2022-06" db="EMBL/GenBank/DDBJ databases">
        <title>Isolation of gut microbiota from human fecal samples.</title>
        <authorList>
            <person name="Pamer E.G."/>
            <person name="Barat B."/>
            <person name="Waligurski E."/>
            <person name="Medina S."/>
            <person name="Paddock L."/>
            <person name="Mostad J."/>
        </authorList>
    </citation>
    <scope>NUCLEOTIDE SEQUENCE</scope>
    <source>
        <strain evidence="2">DFI.9.91</strain>
    </source>
</reference>
<sequence>MDNTLHLLGIAQKAGRLEVGEEPVGAAARARQARVILLACDAAANTARRAGHFGEAGNVLWLTVPYTKSELGGAVGRASCAMLALTDAGLAASLVKKLAAADPERYGPAYEQLGKKAEKVLRRQQEQRRHEKNLKLGKRKPWVAPTKDGKALSGAEARLAAQKPGEKHPSRPKVPKKGPVDRDKA</sequence>
<comment type="caution">
    <text evidence="2">The sequence shown here is derived from an EMBL/GenBank/DDBJ whole genome shotgun (WGS) entry which is preliminary data.</text>
</comment>
<protein>
    <submittedName>
        <fullName evidence="2">50S ribosomal protein L7</fullName>
    </submittedName>
</protein>